<evidence type="ECO:0000313" key="1">
    <source>
        <dbReference type="Ensembl" id="ENSLCAP00010024592.1"/>
    </source>
</evidence>
<accession>A0A4W6DH08</accession>
<name>A0A4W6DH08_LATCA</name>
<protein>
    <submittedName>
        <fullName evidence="1">Uncharacterized protein</fullName>
    </submittedName>
</protein>
<reference evidence="1" key="2">
    <citation type="submission" date="2025-08" db="UniProtKB">
        <authorList>
            <consortium name="Ensembl"/>
        </authorList>
    </citation>
    <scope>IDENTIFICATION</scope>
</reference>
<proteinExistence type="predicted"/>
<sequence length="90" mass="10471">FRRQGAESDLTLRWRRHALLILTHSDHLETAGLDPSEPSQRSESQDRGLAWTLSPFRFQVSLPVLNILSFCHNDNIVSLERVFQMYYLVS</sequence>
<organism evidence="1 2">
    <name type="scientific">Lates calcarifer</name>
    <name type="common">Barramundi</name>
    <name type="synonym">Holocentrus calcarifer</name>
    <dbReference type="NCBI Taxonomy" id="8187"/>
    <lineage>
        <taxon>Eukaryota</taxon>
        <taxon>Metazoa</taxon>
        <taxon>Chordata</taxon>
        <taxon>Craniata</taxon>
        <taxon>Vertebrata</taxon>
        <taxon>Euteleostomi</taxon>
        <taxon>Actinopterygii</taxon>
        <taxon>Neopterygii</taxon>
        <taxon>Teleostei</taxon>
        <taxon>Neoteleostei</taxon>
        <taxon>Acanthomorphata</taxon>
        <taxon>Carangaria</taxon>
        <taxon>Carangaria incertae sedis</taxon>
        <taxon>Centropomidae</taxon>
        <taxon>Lates</taxon>
    </lineage>
</organism>
<dbReference type="InParanoid" id="A0A4W6DH08"/>
<dbReference type="Ensembl" id="ENSLCAT00010025125.1">
    <property type="protein sequence ID" value="ENSLCAP00010024592.1"/>
    <property type="gene ID" value="ENSLCAG00010011513.1"/>
</dbReference>
<reference evidence="1" key="3">
    <citation type="submission" date="2025-09" db="UniProtKB">
        <authorList>
            <consortium name="Ensembl"/>
        </authorList>
    </citation>
    <scope>IDENTIFICATION</scope>
</reference>
<evidence type="ECO:0000313" key="2">
    <source>
        <dbReference type="Proteomes" id="UP000314980"/>
    </source>
</evidence>
<keyword evidence="2" id="KW-1185">Reference proteome</keyword>
<reference evidence="2" key="1">
    <citation type="submission" date="2015-09" db="EMBL/GenBank/DDBJ databases">
        <authorList>
            <person name="Sai Rama Sridatta P."/>
        </authorList>
    </citation>
    <scope>NUCLEOTIDE SEQUENCE [LARGE SCALE GENOMIC DNA]</scope>
</reference>
<dbReference type="AlphaFoldDB" id="A0A4W6DH08"/>
<dbReference type="Proteomes" id="UP000314980">
    <property type="component" value="Unassembled WGS sequence"/>
</dbReference>